<dbReference type="GO" id="GO:0019867">
    <property type="term" value="C:outer membrane"/>
    <property type="evidence" value="ECO:0007669"/>
    <property type="project" value="InterPro"/>
</dbReference>
<dbReference type="Proteomes" id="UP000305398">
    <property type="component" value="Chromosome"/>
</dbReference>
<keyword evidence="2" id="KW-0472">Membrane</keyword>
<accession>A0A5B7ZXB1</accession>
<dbReference type="Pfam" id="PF01103">
    <property type="entry name" value="Omp85"/>
    <property type="match status" value="1"/>
</dbReference>
<evidence type="ECO:0000313" key="4">
    <source>
        <dbReference type="EMBL" id="QDA59255.1"/>
    </source>
</evidence>
<gene>
    <name evidence="4" type="ORF">FHG12_03635</name>
</gene>
<evidence type="ECO:0000256" key="1">
    <source>
        <dbReference type="ARBA" id="ARBA00004370"/>
    </source>
</evidence>
<organism evidence="4 5">
    <name type="scientific">Hymenobacter jejuensis</name>
    <dbReference type="NCBI Taxonomy" id="2502781"/>
    <lineage>
        <taxon>Bacteria</taxon>
        <taxon>Pseudomonadati</taxon>
        <taxon>Bacteroidota</taxon>
        <taxon>Cytophagia</taxon>
        <taxon>Cytophagales</taxon>
        <taxon>Hymenobacteraceae</taxon>
        <taxon>Hymenobacter</taxon>
    </lineage>
</organism>
<evidence type="ECO:0000313" key="5">
    <source>
        <dbReference type="Proteomes" id="UP000305398"/>
    </source>
</evidence>
<comment type="subcellular location">
    <subcellularLocation>
        <location evidence="1">Membrane</location>
    </subcellularLocation>
</comment>
<dbReference type="Gene3D" id="2.40.160.50">
    <property type="entry name" value="membrane protein fhac: a member of the omp85/tpsb transporter family"/>
    <property type="match status" value="1"/>
</dbReference>
<proteinExistence type="predicted"/>
<dbReference type="OrthoDB" id="9771071at2"/>
<dbReference type="AlphaFoldDB" id="A0A5B7ZXB1"/>
<dbReference type="KEGG" id="hyj:FHG12_03635"/>
<evidence type="ECO:0000256" key="2">
    <source>
        <dbReference type="ARBA" id="ARBA00023136"/>
    </source>
</evidence>
<name>A0A5B7ZXB1_9BACT</name>
<sequence>MDAALSCMRFLYLLLLVSMVSGPAVLRAQTLPPVPLAEPASAPKAKGDKPSFIPFPIVFSQPETGLGYGLAVLPVFRLGPDSATRKSSARLIGWRTQKKQSLIQLTHSIFTPGERFFIAGEASFYNQFPINYYGFGPETRLADKSVIQYKVFIFQERALKRLAPGLFAGLQYRLTDLRDVQVNEGIGNDPLNSRLFDRPAREYQQSTRVSGFGPALLYDARDNVLSTYRGSYLEVSALLNGSALGSDYRFSRYLLDARRFQPLTSDNKTILGVQLIGQFQSGEVPFRELANLGGSNLLRGYYEGRYRDRQLLAAQAEVRRVLFGRFNGVLFVGLGQVGNTFRDFGKGGLKAAGGAGLRFRFNRRDRLNVRLDYGVERGGSSGVYFSIGEAF</sequence>
<keyword evidence="5" id="KW-1185">Reference proteome</keyword>
<feature type="domain" description="Bacterial surface antigen (D15)" evidence="3">
    <location>
        <begin position="169"/>
        <end position="391"/>
    </location>
</feature>
<reference evidence="4 5" key="1">
    <citation type="submission" date="2019-06" db="EMBL/GenBank/DDBJ databases">
        <authorList>
            <person name="Srinivasan S."/>
        </authorList>
    </citation>
    <scope>NUCLEOTIDE SEQUENCE [LARGE SCALE GENOMIC DNA]</scope>
    <source>
        <strain evidence="4 5">17J68-5</strain>
    </source>
</reference>
<dbReference type="EMBL" id="CP040896">
    <property type="protein sequence ID" value="QDA59255.1"/>
    <property type="molecule type" value="Genomic_DNA"/>
</dbReference>
<dbReference type="InterPro" id="IPR000184">
    <property type="entry name" value="Bac_surfAg_D15"/>
</dbReference>
<protein>
    <recommendedName>
        <fullName evidence="3">Bacterial surface antigen (D15) domain-containing protein</fullName>
    </recommendedName>
</protein>
<evidence type="ECO:0000259" key="3">
    <source>
        <dbReference type="Pfam" id="PF01103"/>
    </source>
</evidence>